<dbReference type="PANTHER" id="PTHR13774:SF39">
    <property type="entry name" value="BIOSYNTHESIS PROTEIN, PUTATIVE-RELATED"/>
    <property type="match status" value="1"/>
</dbReference>
<organism evidence="5 6">
    <name type="scientific">Streptomyces rapamycinicus (strain ATCC 29253 / DSM 41530 / NRRL 5491 / AYB-994)</name>
    <name type="common">Streptomyces hygroscopicus (strain ATCC 29253)</name>
    <dbReference type="NCBI Taxonomy" id="1343740"/>
    <lineage>
        <taxon>Bacteria</taxon>
        <taxon>Bacillati</taxon>
        <taxon>Actinomycetota</taxon>
        <taxon>Actinomycetes</taxon>
        <taxon>Kitasatosporales</taxon>
        <taxon>Streptomycetaceae</taxon>
        <taxon>Streptomyces</taxon>
        <taxon>Streptomyces violaceusniger group</taxon>
    </lineage>
</organism>
<dbReference type="RefSeq" id="WP_121825293.1">
    <property type="nucleotide sequence ID" value="NC_022785.1"/>
</dbReference>
<proteinExistence type="inferred from homology"/>
<sequence>MTPRTEPTKSATSVASTTPTAPTAPTASAPDVDVLRYSAFTTRPDGGNPAGVVLDAAAVADDDAAMTAIAARVGYSETAFITERDETARRYRLRYFSPLAEVAFCGHATIATAVALAERDGPGELVFDTASGEIRVETTADGDGPPRATLTSVPTRSRPADPGTEIEPTLAALGWSADDLDPALPPHVAFAGNDHLVLAAATRERLADLDYDFDALDAVMRRRGWTTVHLVWRETADGTTGNAAFHARDPFPVGGVVEDPATGAAAAAFGGYLRVLGLVDGPARIHIRQGEDMGRPSDLLLDIAPDDPRARVSGQAVPIPETER</sequence>
<dbReference type="InterPro" id="IPR003719">
    <property type="entry name" value="Phenazine_PhzF-like"/>
</dbReference>
<keyword evidence="2" id="KW-0413">Isomerase</keyword>
<dbReference type="PANTHER" id="PTHR13774">
    <property type="entry name" value="PHENAZINE BIOSYNTHESIS PROTEIN"/>
    <property type="match status" value="1"/>
</dbReference>
<feature type="active site" evidence="3">
    <location>
        <position position="77"/>
    </location>
</feature>
<comment type="caution">
    <text evidence="5">The sequence shown here is derived from an EMBL/GenBank/DDBJ whole genome shotgun (WGS) entry which is preliminary data.</text>
</comment>
<dbReference type="Pfam" id="PF02567">
    <property type="entry name" value="PhzC-PhzF"/>
    <property type="match status" value="1"/>
</dbReference>
<dbReference type="EMBL" id="QYCY01000001">
    <property type="protein sequence ID" value="RLV80526.1"/>
    <property type="molecule type" value="Genomic_DNA"/>
</dbReference>
<evidence type="ECO:0000256" key="4">
    <source>
        <dbReference type="SAM" id="MobiDB-lite"/>
    </source>
</evidence>
<dbReference type="GO" id="GO:0016853">
    <property type="term" value="F:isomerase activity"/>
    <property type="evidence" value="ECO:0007669"/>
    <property type="project" value="UniProtKB-KW"/>
</dbReference>
<dbReference type="AlphaFoldDB" id="A0A3L8RL15"/>
<dbReference type="Gene3D" id="3.10.310.10">
    <property type="entry name" value="Diaminopimelate Epimerase, Chain A, domain 1"/>
    <property type="match status" value="2"/>
</dbReference>
<feature type="region of interest" description="Disordered" evidence="4">
    <location>
        <begin position="1"/>
        <end position="28"/>
    </location>
</feature>
<gene>
    <name evidence="5" type="ORF">D3C57_119115</name>
</gene>
<evidence type="ECO:0000256" key="1">
    <source>
        <dbReference type="ARBA" id="ARBA00008270"/>
    </source>
</evidence>
<name>A0A3L8RL15_STRRN</name>
<evidence type="ECO:0000313" key="5">
    <source>
        <dbReference type="EMBL" id="RLV80526.1"/>
    </source>
</evidence>
<feature type="region of interest" description="Disordered" evidence="4">
    <location>
        <begin position="305"/>
        <end position="324"/>
    </location>
</feature>
<feature type="compositionally biased region" description="Low complexity" evidence="4">
    <location>
        <begin position="10"/>
        <end position="28"/>
    </location>
</feature>
<dbReference type="NCBIfam" id="TIGR00654">
    <property type="entry name" value="PhzF_family"/>
    <property type="match status" value="1"/>
</dbReference>
<evidence type="ECO:0000313" key="6">
    <source>
        <dbReference type="Proteomes" id="UP000281594"/>
    </source>
</evidence>
<dbReference type="GO" id="GO:0005737">
    <property type="term" value="C:cytoplasm"/>
    <property type="evidence" value="ECO:0007669"/>
    <property type="project" value="TreeGrafter"/>
</dbReference>
<dbReference type="STRING" id="1343740.M271_24485"/>
<evidence type="ECO:0000256" key="2">
    <source>
        <dbReference type="ARBA" id="ARBA00023235"/>
    </source>
</evidence>
<protein>
    <submittedName>
        <fullName evidence="5">Phenazine biosynthesis protein PhzF</fullName>
    </submittedName>
</protein>
<reference evidence="5 6" key="1">
    <citation type="journal article" date="2018" name="J. Biol. Chem.">
        <title>Discovery of the actinoplanic acid pathway in Streptomyces rapamycinicus reveals a genetically conserved synergism with rapamycin.</title>
        <authorList>
            <person name="Mrak P."/>
            <person name="Krastel P."/>
            <person name="Pivk Lukancic P."/>
            <person name="Tao J."/>
            <person name="Pistorius D."/>
            <person name="Moore C.M."/>
        </authorList>
    </citation>
    <scope>NUCLEOTIDE SEQUENCE [LARGE SCALE GENOMIC DNA]</scope>
    <source>
        <strain evidence="5 6">NRRL 5491</strain>
    </source>
</reference>
<evidence type="ECO:0000256" key="3">
    <source>
        <dbReference type="PIRSR" id="PIRSR016184-1"/>
    </source>
</evidence>
<accession>A0A3L8RL15</accession>
<feature type="region of interest" description="Disordered" evidence="4">
    <location>
        <begin position="138"/>
        <end position="163"/>
    </location>
</feature>
<dbReference type="SUPFAM" id="SSF54506">
    <property type="entry name" value="Diaminopimelate epimerase-like"/>
    <property type="match status" value="1"/>
</dbReference>
<comment type="similarity">
    <text evidence="1">Belongs to the PhzF family.</text>
</comment>
<dbReference type="PIRSF" id="PIRSF016184">
    <property type="entry name" value="PhzC_PhzF"/>
    <property type="match status" value="1"/>
</dbReference>
<dbReference type="Proteomes" id="UP000281594">
    <property type="component" value="Unassembled WGS sequence"/>
</dbReference>